<keyword evidence="4" id="KW-1185">Reference proteome</keyword>
<protein>
    <submittedName>
        <fullName evidence="3">TerD family protein</fullName>
    </submittedName>
</protein>
<dbReference type="Gene3D" id="2.60.60.30">
    <property type="entry name" value="sav2460 like domains"/>
    <property type="match status" value="1"/>
</dbReference>
<dbReference type="PANTHER" id="PTHR32097">
    <property type="entry name" value="CAMP-BINDING PROTEIN 1-RELATED"/>
    <property type="match status" value="1"/>
</dbReference>
<sequence>MTTGLVRGQNLPLPALQVAVDVAAQCPVEVVAVLLDADLKVRDDADVVQRGGAALAGIAVRDRGIDVDLAQIPEQVDRVMVAATLEGSGVDRFGAVAAPVATVTAGGTEVGTFTITDLGSERALQAVELYRRQGAWKVRAVGQGYDGGLDALLRDAGVELRAPIVDRARTRLAGPAAPVYSAATPPAAGAPGTPVPPAAGFPTAGLPGAAASMSADQAAARAADAAAAAASAASALSDEQREAAAREARRAVEKLYEQVWGIFEDAARSAASYRSSVSFADNRLDQDLADVLNDPSARTSPAGLALQDTARAKHRELVERARAGLDKDSAQLAAEVAQLEPKLPPEMARWDSPAWAGWRAPEDTALAIRLGDLHLPENPQLRIPMVLRLPMERGLWIDSGATGVDDELGVAGEAVRARAGELAVTLAARMLAAFPIGDLKLHVIDPEGKGAASAPFAPLAASGLLVGAAATTAPEVAALMGRLMDRVELARMAIESGATDALPEHIDFSRQLLVVHGFPFGFDDRTMTQLRHLVEEGPRVGVHVMVVGSRADAESFGPLLDPLWRAMLRLTPIPEDHIADPWVHHSWTYTPDLPSDGTGVTQTLLTWVASSAAGGR</sequence>
<proteinExistence type="inferred from homology"/>
<gene>
    <name evidence="3" type="ORF">LZ495_25015</name>
</gene>
<dbReference type="PANTHER" id="PTHR32097:SF4">
    <property type="entry name" value="GENERAL STRESS PROTEIN 16U"/>
    <property type="match status" value="1"/>
</dbReference>
<evidence type="ECO:0000256" key="1">
    <source>
        <dbReference type="ARBA" id="ARBA00008775"/>
    </source>
</evidence>
<organism evidence="3 4">
    <name type="scientific">Yinghuangia soli</name>
    <dbReference type="NCBI Taxonomy" id="2908204"/>
    <lineage>
        <taxon>Bacteria</taxon>
        <taxon>Bacillati</taxon>
        <taxon>Actinomycetota</taxon>
        <taxon>Actinomycetes</taxon>
        <taxon>Kitasatosporales</taxon>
        <taxon>Streptomycetaceae</taxon>
        <taxon>Yinghuangia</taxon>
    </lineage>
</organism>
<dbReference type="CDD" id="cd06974">
    <property type="entry name" value="TerD_like"/>
    <property type="match status" value="1"/>
</dbReference>
<accession>A0AA41U5Y8</accession>
<dbReference type="InterPro" id="IPR003325">
    <property type="entry name" value="TerD"/>
</dbReference>
<evidence type="ECO:0000313" key="4">
    <source>
        <dbReference type="Proteomes" id="UP001165378"/>
    </source>
</evidence>
<comment type="similarity">
    <text evidence="1">Belongs to the CAPAB/TerDEXZ family.</text>
</comment>
<feature type="domain" description="TerD" evidence="2">
    <location>
        <begin position="28"/>
        <end position="154"/>
    </location>
</feature>
<dbReference type="RefSeq" id="WP_235055123.1">
    <property type="nucleotide sequence ID" value="NZ_JAKFHA010000016.1"/>
</dbReference>
<dbReference type="Pfam" id="PF02342">
    <property type="entry name" value="TerD"/>
    <property type="match status" value="1"/>
</dbReference>
<evidence type="ECO:0000313" key="3">
    <source>
        <dbReference type="EMBL" id="MCF2530459.1"/>
    </source>
</evidence>
<evidence type="ECO:0000259" key="2">
    <source>
        <dbReference type="Pfam" id="PF02342"/>
    </source>
</evidence>
<dbReference type="EMBL" id="JAKFHA010000016">
    <property type="protein sequence ID" value="MCF2530459.1"/>
    <property type="molecule type" value="Genomic_DNA"/>
</dbReference>
<dbReference type="Gene3D" id="3.40.50.300">
    <property type="entry name" value="P-loop containing nucleotide triphosphate hydrolases"/>
    <property type="match status" value="1"/>
</dbReference>
<comment type="caution">
    <text evidence="3">The sequence shown here is derived from an EMBL/GenBank/DDBJ whole genome shotgun (WGS) entry which is preliminary data.</text>
</comment>
<dbReference type="InterPro" id="IPR051324">
    <property type="entry name" value="Stress/Tellurium_Resist"/>
</dbReference>
<reference evidence="3" key="1">
    <citation type="submission" date="2022-01" db="EMBL/GenBank/DDBJ databases">
        <title>Genome-Based Taxonomic Classification of the Phylum Actinobacteria.</title>
        <authorList>
            <person name="Gao Y."/>
        </authorList>
    </citation>
    <scope>NUCLEOTIDE SEQUENCE</scope>
    <source>
        <strain evidence="3">KLBMP 8922</strain>
    </source>
</reference>
<dbReference type="AlphaFoldDB" id="A0AA41U5Y8"/>
<name>A0AA41U5Y8_9ACTN</name>
<dbReference type="InterPro" id="IPR027417">
    <property type="entry name" value="P-loop_NTPase"/>
</dbReference>
<dbReference type="Proteomes" id="UP001165378">
    <property type="component" value="Unassembled WGS sequence"/>
</dbReference>